<dbReference type="EMBL" id="CCYA01000265">
    <property type="protein sequence ID" value="CEH17532.1"/>
    <property type="molecule type" value="Genomic_DNA"/>
</dbReference>
<proteinExistence type="inferred from homology"/>
<evidence type="ECO:0000259" key="3">
    <source>
        <dbReference type="Pfam" id="PF00735"/>
    </source>
</evidence>
<dbReference type="GO" id="GO:0051301">
    <property type="term" value="P:cell division"/>
    <property type="evidence" value="ECO:0007669"/>
    <property type="project" value="UniProtKB-KW"/>
</dbReference>
<evidence type="ECO:0000313" key="4">
    <source>
        <dbReference type="EMBL" id="CEH17532.1"/>
    </source>
</evidence>
<evidence type="ECO:0000256" key="2">
    <source>
        <dbReference type="SAM" id="MobiDB-lite"/>
    </source>
</evidence>
<keyword evidence="5" id="KW-1185">Reference proteome</keyword>
<feature type="compositionally biased region" description="Polar residues" evidence="2">
    <location>
        <begin position="44"/>
        <end position="81"/>
    </location>
</feature>
<protein>
    <submittedName>
        <fullName evidence="4">CELL DIVISION CONTROL PROTEIN 11</fullName>
    </submittedName>
</protein>
<accession>A0A0P1BMI2</accession>
<dbReference type="SUPFAM" id="SSF52540">
    <property type="entry name" value="P-loop containing nucleoside triphosphate hydrolases"/>
    <property type="match status" value="1"/>
</dbReference>
<sequence>MPLFRRRSIPKVSKAAPALPDLALPGLESVADLNAAYGMAAPASTDSDLAQSDRNPKTQQVLPASLPNSLAQTPAPRQTPQAEPHKSELSSDHPPSKTSAASMLGNSPSVPQYHRPWTREGVTDYASSSPLAAPNAGTPLVKSAISPTAQHRPPPSAYKPSRASPASEQDFRNSPNAVSQQSPQARRAAIEAGRRRSLRRSKAPTPLNILVAGAAGTGKTSWIRTLIASCEKEGSVQSLDPQLIGHGLSLNPTHRTRLHNPPIPLPTRAVINLPAFDLASDAILPLPAAPGSGVSRGSRGRRPTSIASTAAGLPTSRILVSITDTPGLDFAPAKEWETERKVRSLLREIESRLSRTLAEETKISRAPQSLADSHIDCVIYIIDPLSLSRSYGPKLDSVLARNGSAAGSVSADSKRDLEGGSYESAGYKRTKSISEGIAARDAILSGLRKSATVGRAAGQGQSLASMTNGSPDPAYGLSARQARSSGGLGSPFAEHKETFQNAGGDSDGIDEEATAERELALSPTELRAISRLAKHATIIPVIGKADLLTATALVEVREAVRSSLMRAGIGLGPFDIREESEDQDGALGPGQFRTNGHSHDSYEDEERDGTTNQSGEAAPSSRDAPVKRIRIRSRRTYSIAGQRTSIDSQSPGDERSEHGSPIELKQTPPIFDDLPTNAALGTLSAQQLASIIPFAIFGPESVPLQLPAALRREPNPESSASLMRRPSAGNLRKAPPPAALDEEFSLMTPLDSAIPRTQDVPPVPPLPTNLTGVASPGSNSTGSPFVRARENSSDLAISSTPGTAEQMGTSNGTGLSELGLLNLTDASARPATAGRSTMRPLTQTEMTKLARLKRDAEIGAIQRDTAPRFERSYFWGDASVLDPVHSDFSAMRYALLFTHLKTLKESSRALYEEHRARALEARRVTLSMPANEQRRLITSIGAL</sequence>
<feature type="region of interest" description="Disordered" evidence="2">
    <location>
        <begin position="457"/>
        <end position="509"/>
    </location>
</feature>
<dbReference type="PANTHER" id="PTHR18884">
    <property type="entry name" value="SEPTIN"/>
    <property type="match status" value="1"/>
</dbReference>
<feature type="compositionally biased region" description="Polar residues" evidence="2">
    <location>
        <begin position="639"/>
        <end position="651"/>
    </location>
</feature>
<feature type="region of interest" description="Disordered" evidence="2">
    <location>
        <begin position="579"/>
        <end position="670"/>
    </location>
</feature>
<name>A0A0P1BMI2_9BASI</name>
<dbReference type="Pfam" id="PF00735">
    <property type="entry name" value="Septin"/>
    <property type="match status" value="2"/>
</dbReference>
<feature type="compositionally biased region" description="Polar residues" evidence="2">
    <location>
        <begin position="164"/>
        <end position="184"/>
    </location>
</feature>
<reference evidence="4 5" key="1">
    <citation type="submission" date="2014-09" db="EMBL/GenBank/DDBJ databases">
        <authorList>
            <person name="Magalhaes I.L.F."/>
            <person name="Oliveira U."/>
            <person name="Santos F.R."/>
            <person name="Vidigal T.H.D.A."/>
            <person name="Brescovit A.D."/>
            <person name="Santos A.J."/>
        </authorList>
    </citation>
    <scope>NUCLEOTIDE SEQUENCE [LARGE SCALE GENOMIC DNA]</scope>
</reference>
<dbReference type="InterPro" id="IPR030379">
    <property type="entry name" value="G_SEPTIN_dom"/>
</dbReference>
<keyword evidence="4" id="KW-0131">Cell cycle</keyword>
<feature type="compositionally biased region" description="Basic and acidic residues" evidence="2">
    <location>
        <begin position="83"/>
        <end position="95"/>
    </location>
</feature>
<feature type="compositionally biased region" description="Polar residues" evidence="2">
    <location>
        <begin position="96"/>
        <end position="110"/>
    </location>
</feature>
<dbReference type="GO" id="GO:0005525">
    <property type="term" value="F:GTP binding"/>
    <property type="evidence" value="ECO:0007669"/>
    <property type="project" value="UniProtKB-KW"/>
</dbReference>
<evidence type="ECO:0000256" key="1">
    <source>
        <dbReference type="RuleBase" id="RU004560"/>
    </source>
</evidence>
<feature type="domain" description="Septin-type G" evidence="3">
    <location>
        <begin position="870"/>
        <end position="924"/>
    </location>
</feature>
<feature type="region of interest" description="Disordered" evidence="2">
    <location>
        <begin position="712"/>
        <end position="736"/>
    </location>
</feature>
<keyword evidence="1" id="KW-0547">Nucleotide-binding</keyword>
<dbReference type="Gene3D" id="3.40.50.300">
    <property type="entry name" value="P-loop containing nucleotide triphosphate hydrolases"/>
    <property type="match status" value="3"/>
</dbReference>
<comment type="similarity">
    <text evidence="1">Belongs to the TRAFAC class TrmE-Era-EngA-EngB-Septin-like GTPase superfamily. Septin GTPase family.</text>
</comment>
<dbReference type="InterPro" id="IPR027417">
    <property type="entry name" value="P-loop_NTPase"/>
</dbReference>
<keyword evidence="4" id="KW-0132">Cell division</keyword>
<feature type="domain" description="Septin-type G" evidence="3">
    <location>
        <begin position="521"/>
        <end position="583"/>
    </location>
</feature>
<dbReference type="STRING" id="401625.A0A0P1BMI2"/>
<keyword evidence="1" id="KW-0342">GTP-binding</keyword>
<feature type="region of interest" description="Disordered" evidence="2">
    <location>
        <begin position="43"/>
        <end position="115"/>
    </location>
</feature>
<evidence type="ECO:0000313" key="5">
    <source>
        <dbReference type="Proteomes" id="UP000054845"/>
    </source>
</evidence>
<dbReference type="Proteomes" id="UP000054845">
    <property type="component" value="Unassembled WGS sequence"/>
</dbReference>
<organism evidence="4 5">
    <name type="scientific">Ceraceosorus bombacis</name>
    <dbReference type="NCBI Taxonomy" id="401625"/>
    <lineage>
        <taxon>Eukaryota</taxon>
        <taxon>Fungi</taxon>
        <taxon>Dikarya</taxon>
        <taxon>Basidiomycota</taxon>
        <taxon>Ustilaginomycotina</taxon>
        <taxon>Exobasidiomycetes</taxon>
        <taxon>Ceraceosorales</taxon>
        <taxon>Ceraceosoraceae</taxon>
        <taxon>Ceraceosorus</taxon>
    </lineage>
</organism>
<feature type="compositionally biased region" description="Polar residues" evidence="2">
    <location>
        <begin position="459"/>
        <end position="470"/>
    </location>
</feature>
<feature type="region of interest" description="Disordered" evidence="2">
    <location>
        <begin position="145"/>
        <end position="203"/>
    </location>
</feature>
<dbReference type="AlphaFoldDB" id="A0A0P1BMI2"/>
<dbReference type="OrthoDB" id="10261408at2759"/>